<keyword evidence="8" id="KW-0175">Coiled coil</keyword>
<dbReference type="Proteomes" id="UP000320839">
    <property type="component" value="Chromosome"/>
</dbReference>
<keyword evidence="6" id="KW-0653">Protein transport</keyword>
<dbReference type="GO" id="GO:0044781">
    <property type="term" value="P:bacterial-type flagellum organization"/>
    <property type="evidence" value="ECO:0007669"/>
    <property type="project" value="UniProtKB-KW"/>
</dbReference>
<accession>A0A518FKX9</accession>
<keyword evidence="4" id="KW-0813">Transport</keyword>
<keyword evidence="10" id="KW-0969">Cilium</keyword>
<feature type="coiled-coil region" evidence="8">
    <location>
        <begin position="68"/>
        <end position="118"/>
    </location>
</feature>
<dbReference type="PANTHER" id="PTHR34982:SF1">
    <property type="entry name" value="FLAGELLAR ASSEMBLY PROTEIN FLIH"/>
    <property type="match status" value="1"/>
</dbReference>
<evidence type="ECO:0000256" key="1">
    <source>
        <dbReference type="ARBA" id="ARBA00003041"/>
    </source>
</evidence>
<evidence type="ECO:0000256" key="4">
    <source>
        <dbReference type="ARBA" id="ARBA00022448"/>
    </source>
</evidence>
<dbReference type="InterPro" id="IPR018035">
    <property type="entry name" value="Flagellar_FliH/T3SS_HrpE"/>
</dbReference>
<evidence type="ECO:0000256" key="5">
    <source>
        <dbReference type="ARBA" id="ARBA00022795"/>
    </source>
</evidence>
<keyword evidence="7" id="KW-1006">Bacterial flagellum protein export</keyword>
<gene>
    <name evidence="10" type="ORF">Pan153_16480</name>
</gene>
<evidence type="ECO:0000256" key="6">
    <source>
        <dbReference type="ARBA" id="ARBA00022927"/>
    </source>
</evidence>
<evidence type="ECO:0000259" key="9">
    <source>
        <dbReference type="Pfam" id="PF02108"/>
    </source>
</evidence>
<reference evidence="10 11" key="1">
    <citation type="submission" date="2019-02" db="EMBL/GenBank/DDBJ databases">
        <title>Deep-cultivation of Planctomycetes and their phenomic and genomic characterization uncovers novel biology.</title>
        <authorList>
            <person name="Wiegand S."/>
            <person name="Jogler M."/>
            <person name="Boedeker C."/>
            <person name="Pinto D."/>
            <person name="Vollmers J."/>
            <person name="Rivas-Marin E."/>
            <person name="Kohn T."/>
            <person name="Peeters S.H."/>
            <person name="Heuer A."/>
            <person name="Rast P."/>
            <person name="Oberbeckmann S."/>
            <person name="Bunk B."/>
            <person name="Jeske O."/>
            <person name="Meyerdierks A."/>
            <person name="Storesund J.E."/>
            <person name="Kallscheuer N."/>
            <person name="Luecker S."/>
            <person name="Lage O.M."/>
            <person name="Pohl T."/>
            <person name="Merkel B.J."/>
            <person name="Hornburger P."/>
            <person name="Mueller R.-W."/>
            <person name="Bruemmer F."/>
            <person name="Labrenz M."/>
            <person name="Spormann A.M."/>
            <person name="Op den Camp H."/>
            <person name="Overmann J."/>
            <person name="Amann R."/>
            <person name="Jetten M.S.M."/>
            <person name="Mascher T."/>
            <person name="Medema M.H."/>
            <person name="Devos D.P."/>
            <person name="Kaster A.-K."/>
            <person name="Ovreas L."/>
            <person name="Rohde M."/>
            <person name="Galperin M.Y."/>
            <person name="Jogler C."/>
        </authorList>
    </citation>
    <scope>NUCLEOTIDE SEQUENCE [LARGE SCALE GENOMIC DNA]</scope>
    <source>
        <strain evidence="10 11">Pan153</strain>
    </source>
</reference>
<dbReference type="InterPro" id="IPR051472">
    <property type="entry name" value="T3SS_Stator/FliH"/>
</dbReference>
<dbReference type="EMBL" id="CP036317">
    <property type="protein sequence ID" value="QDV17014.1"/>
    <property type="molecule type" value="Genomic_DNA"/>
</dbReference>
<dbReference type="PANTHER" id="PTHR34982">
    <property type="entry name" value="YOP PROTEINS TRANSLOCATION PROTEIN L"/>
    <property type="match status" value="1"/>
</dbReference>
<comment type="similarity">
    <text evidence="2">Belongs to the FliH family.</text>
</comment>
<evidence type="ECO:0000256" key="8">
    <source>
        <dbReference type="SAM" id="Coils"/>
    </source>
</evidence>
<dbReference type="GO" id="GO:0005829">
    <property type="term" value="C:cytosol"/>
    <property type="evidence" value="ECO:0007669"/>
    <property type="project" value="TreeGrafter"/>
</dbReference>
<evidence type="ECO:0000256" key="2">
    <source>
        <dbReference type="ARBA" id="ARBA00006602"/>
    </source>
</evidence>
<keyword evidence="10" id="KW-0966">Cell projection</keyword>
<protein>
    <recommendedName>
        <fullName evidence="3">Flagellar assembly protein FliH</fullName>
    </recommendedName>
</protein>
<dbReference type="OrthoDB" id="9152601at2"/>
<organism evidence="10 11">
    <name type="scientific">Gimesia panareensis</name>
    <dbReference type="NCBI Taxonomy" id="2527978"/>
    <lineage>
        <taxon>Bacteria</taxon>
        <taxon>Pseudomonadati</taxon>
        <taxon>Planctomycetota</taxon>
        <taxon>Planctomycetia</taxon>
        <taxon>Planctomycetales</taxon>
        <taxon>Planctomycetaceae</taxon>
        <taxon>Gimesia</taxon>
    </lineage>
</organism>
<evidence type="ECO:0000313" key="10">
    <source>
        <dbReference type="EMBL" id="QDV17014.1"/>
    </source>
</evidence>
<dbReference type="Pfam" id="PF02108">
    <property type="entry name" value="FliH"/>
    <property type="match status" value="1"/>
</dbReference>
<dbReference type="GO" id="GO:0015031">
    <property type="term" value="P:protein transport"/>
    <property type="evidence" value="ECO:0007669"/>
    <property type="project" value="UniProtKB-KW"/>
</dbReference>
<name>A0A518FKX9_9PLAN</name>
<comment type="function">
    <text evidence="1">Needed for flagellar regrowth and assembly.</text>
</comment>
<keyword evidence="10" id="KW-0282">Flagellum</keyword>
<evidence type="ECO:0000313" key="11">
    <source>
        <dbReference type="Proteomes" id="UP000320839"/>
    </source>
</evidence>
<proteinExistence type="inferred from homology"/>
<evidence type="ECO:0000256" key="3">
    <source>
        <dbReference type="ARBA" id="ARBA00016507"/>
    </source>
</evidence>
<keyword evidence="5" id="KW-1005">Bacterial flagellum biogenesis</keyword>
<dbReference type="AlphaFoldDB" id="A0A518FKX9"/>
<dbReference type="SUPFAM" id="SSF160527">
    <property type="entry name" value="V-type ATPase subunit E-like"/>
    <property type="match status" value="1"/>
</dbReference>
<sequence length="266" mass="30000">MTGRNQCLLQADPVAGAAWENTDKEITMAELETTKLLKAESFRALGSKVAYSFNDIEKRCEDYILKVRDQTRQMILDAQQEAEQLKQTAYQEARQQGLDSAQQELEALVQARAEELASQMVQEKLGTVYPAMQQAVEGLHQERVNWRQVWDASAVEICLGIAEKLIRHEINAKPESVRPMMSEALKLASGAQQIRFRLNPIDVEHLGQNTKNFISNLTGCQDCEIIEDETISPGGCFIETQHGTIDATLETQLERISEELIIHNQE</sequence>
<evidence type="ECO:0000256" key="7">
    <source>
        <dbReference type="ARBA" id="ARBA00023225"/>
    </source>
</evidence>
<feature type="domain" description="Flagellar assembly protein FliH/Type III secretion system HrpE" evidence="9">
    <location>
        <begin position="132"/>
        <end position="256"/>
    </location>
</feature>